<keyword evidence="6 9" id="KW-0408">Iron</keyword>
<dbReference type="CDD" id="cd01335">
    <property type="entry name" value="Radical_SAM"/>
    <property type="match status" value="1"/>
</dbReference>
<evidence type="ECO:0000313" key="11">
    <source>
        <dbReference type="EMBL" id="TDO72691.1"/>
    </source>
</evidence>
<name>A0A4R6LAD7_9FIRM</name>
<keyword evidence="3 9" id="KW-0808">Transferase</keyword>
<reference evidence="11 12" key="1">
    <citation type="submission" date="2019-03" db="EMBL/GenBank/DDBJ databases">
        <title>Subsurface microbial communities from deep shales in Ohio and West Virginia, USA.</title>
        <authorList>
            <person name="Wrighton K."/>
        </authorList>
    </citation>
    <scope>NUCLEOTIDE SEQUENCE [LARGE SCALE GENOMIC DNA]</scope>
    <source>
        <strain evidence="11 12">MA284_T2</strain>
    </source>
</reference>
<feature type="binding site" evidence="9">
    <location>
        <position position="75"/>
    </location>
    <ligand>
        <name>[4Fe-4S] cluster</name>
        <dbReference type="ChEBI" id="CHEBI:49883"/>
        <label>2</label>
        <note>4Fe-4S-S-AdoMet</note>
    </ligand>
</feature>
<comment type="subcellular location">
    <subcellularLocation>
        <location evidence="9">Cytoplasm</location>
    </subcellularLocation>
</comment>
<dbReference type="InterPro" id="IPR013785">
    <property type="entry name" value="Aldolase_TIM"/>
</dbReference>
<dbReference type="SFLD" id="SFLDF00271">
    <property type="entry name" value="lipoyl_synthase"/>
    <property type="match status" value="1"/>
</dbReference>
<feature type="binding site" evidence="9">
    <location>
        <position position="42"/>
    </location>
    <ligand>
        <name>[4Fe-4S] cluster</name>
        <dbReference type="ChEBI" id="CHEBI:49883"/>
        <label>1</label>
    </ligand>
</feature>
<dbReference type="Proteomes" id="UP000295064">
    <property type="component" value="Unassembled WGS sequence"/>
</dbReference>
<evidence type="ECO:0000256" key="7">
    <source>
        <dbReference type="ARBA" id="ARBA00023014"/>
    </source>
</evidence>
<dbReference type="InterPro" id="IPR006638">
    <property type="entry name" value="Elp3/MiaA/NifB-like_rSAM"/>
</dbReference>
<feature type="binding site" evidence="9">
    <location>
        <position position="68"/>
    </location>
    <ligand>
        <name>[4Fe-4S] cluster</name>
        <dbReference type="ChEBI" id="CHEBI:49883"/>
        <label>2</label>
        <note>4Fe-4S-S-AdoMet</note>
    </ligand>
</feature>
<sequence>MTNKNNNSRKRLPAWLRQKDPLQKGMLATRNMLKDLEVNTVCKNARCPNIGECYSKKTATFMILGQYCTRSCRFCSVSHQHKPEKIDPAEAERVAEAVEKLKLKHAVITSVTRDDLKDGGAEQFVRVIKAIRERTPEVSIEVLTPDFNEYQPAIDKIIKVKPEIFNHNIETVASLYSQIRPQADYQQSLRVLNKVAEADKNILIKSGMMLGLGESERELIELWDDLLAAGVEILTMGQYLQPSNENIEVAEYIKPEKFAELKEKALARGFKEVSSGPHVRSSYLAEEVYQQLN</sequence>
<dbReference type="HAMAP" id="MF_00206">
    <property type="entry name" value="Lipoyl_synth"/>
    <property type="match status" value="1"/>
</dbReference>
<dbReference type="RefSeq" id="WP_133516340.1">
    <property type="nucleotide sequence ID" value="NZ_SNWX01000043.1"/>
</dbReference>
<evidence type="ECO:0000313" key="12">
    <source>
        <dbReference type="Proteomes" id="UP000295064"/>
    </source>
</evidence>
<dbReference type="GO" id="GO:0046872">
    <property type="term" value="F:metal ion binding"/>
    <property type="evidence" value="ECO:0007669"/>
    <property type="project" value="UniProtKB-KW"/>
</dbReference>
<keyword evidence="2 9" id="KW-0963">Cytoplasm</keyword>
<dbReference type="GO" id="GO:0005737">
    <property type="term" value="C:cytoplasm"/>
    <property type="evidence" value="ECO:0007669"/>
    <property type="project" value="UniProtKB-SubCell"/>
</dbReference>
<dbReference type="InterPro" id="IPR003698">
    <property type="entry name" value="Lipoyl_synth"/>
</dbReference>
<dbReference type="GO" id="GO:0009249">
    <property type="term" value="P:protein lipoylation"/>
    <property type="evidence" value="ECO:0007669"/>
    <property type="project" value="UniProtKB-UniRule"/>
</dbReference>
<evidence type="ECO:0000256" key="4">
    <source>
        <dbReference type="ARBA" id="ARBA00022691"/>
    </source>
</evidence>
<dbReference type="PIRSF" id="PIRSF005963">
    <property type="entry name" value="Lipoyl_synth"/>
    <property type="match status" value="1"/>
</dbReference>
<dbReference type="FunFam" id="3.20.20.70:FF:000040">
    <property type="entry name" value="Lipoyl synthase"/>
    <property type="match status" value="1"/>
</dbReference>
<feature type="domain" description="Radical SAM core" evidence="10">
    <location>
        <begin position="54"/>
        <end position="271"/>
    </location>
</feature>
<dbReference type="NCBIfam" id="NF004019">
    <property type="entry name" value="PRK05481.1"/>
    <property type="match status" value="1"/>
</dbReference>
<accession>A0A4R6LAD7</accession>
<dbReference type="SMART" id="SM00729">
    <property type="entry name" value="Elp3"/>
    <property type="match status" value="1"/>
</dbReference>
<evidence type="ECO:0000256" key="3">
    <source>
        <dbReference type="ARBA" id="ARBA00022679"/>
    </source>
</evidence>
<evidence type="ECO:0000256" key="1">
    <source>
        <dbReference type="ARBA" id="ARBA00022485"/>
    </source>
</evidence>
<comment type="function">
    <text evidence="9">Catalyzes the radical-mediated insertion of two sulfur atoms into the C-6 and C-8 positions of the octanoyl moiety bound to the lipoyl domains of lipoate-dependent enzymes, thereby converting the octanoylated domains into lipoylated derivatives.</text>
</comment>
<evidence type="ECO:0000256" key="8">
    <source>
        <dbReference type="ARBA" id="ARBA00047326"/>
    </source>
</evidence>
<comment type="caution">
    <text evidence="11">The sequence shown here is derived from an EMBL/GenBank/DDBJ whole genome shotgun (WGS) entry which is preliminary data.</text>
</comment>
<dbReference type="GO" id="GO:0051539">
    <property type="term" value="F:4 iron, 4 sulfur cluster binding"/>
    <property type="evidence" value="ECO:0007669"/>
    <property type="project" value="UniProtKB-UniRule"/>
</dbReference>
<keyword evidence="7 9" id="KW-0411">Iron-sulfur</keyword>
<comment type="similarity">
    <text evidence="9">Belongs to the radical SAM superfamily. Lipoyl synthase family.</text>
</comment>
<keyword evidence="1 9" id="KW-0004">4Fe-4S</keyword>
<feature type="binding site" evidence="9">
    <location>
        <position position="282"/>
    </location>
    <ligand>
        <name>[4Fe-4S] cluster</name>
        <dbReference type="ChEBI" id="CHEBI:49883"/>
        <label>1</label>
    </ligand>
</feature>
<protein>
    <recommendedName>
        <fullName evidence="9">Lipoyl synthase</fullName>
        <ecNumber evidence="9">2.8.1.8</ecNumber>
    </recommendedName>
    <alternativeName>
        <fullName evidence="9">Lip-syn</fullName>
        <shortName evidence="9">LS</shortName>
    </alternativeName>
    <alternativeName>
        <fullName evidence="9">Lipoate synthase</fullName>
    </alternativeName>
    <alternativeName>
        <fullName evidence="9">Lipoic acid synthase</fullName>
    </alternativeName>
    <alternativeName>
        <fullName evidence="9">Sulfur insertion protein LipA</fullName>
    </alternativeName>
</protein>
<evidence type="ECO:0000256" key="6">
    <source>
        <dbReference type="ARBA" id="ARBA00023004"/>
    </source>
</evidence>
<dbReference type="PROSITE" id="PS51918">
    <property type="entry name" value="RADICAL_SAM"/>
    <property type="match status" value="1"/>
</dbReference>
<dbReference type="SUPFAM" id="SSF102114">
    <property type="entry name" value="Radical SAM enzymes"/>
    <property type="match status" value="1"/>
</dbReference>
<comment type="catalytic activity">
    <reaction evidence="8 9">
        <text>[[Fe-S] cluster scaffold protein carrying a second [4Fe-4S](2+) cluster] + N(6)-octanoyl-L-lysyl-[protein] + 2 oxidized [2Fe-2S]-[ferredoxin] + 2 S-adenosyl-L-methionine + 4 H(+) = [[Fe-S] cluster scaffold protein] + N(6)-[(R)-dihydrolipoyl]-L-lysyl-[protein] + 4 Fe(3+) + 2 hydrogen sulfide + 2 5'-deoxyadenosine + 2 L-methionine + 2 reduced [2Fe-2S]-[ferredoxin]</text>
        <dbReference type="Rhea" id="RHEA:16585"/>
        <dbReference type="Rhea" id="RHEA-COMP:9928"/>
        <dbReference type="Rhea" id="RHEA-COMP:10000"/>
        <dbReference type="Rhea" id="RHEA-COMP:10001"/>
        <dbReference type="Rhea" id="RHEA-COMP:10475"/>
        <dbReference type="Rhea" id="RHEA-COMP:14568"/>
        <dbReference type="Rhea" id="RHEA-COMP:14569"/>
        <dbReference type="ChEBI" id="CHEBI:15378"/>
        <dbReference type="ChEBI" id="CHEBI:17319"/>
        <dbReference type="ChEBI" id="CHEBI:29034"/>
        <dbReference type="ChEBI" id="CHEBI:29919"/>
        <dbReference type="ChEBI" id="CHEBI:33722"/>
        <dbReference type="ChEBI" id="CHEBI:33737"/>
        <dbReference type="ChEBI" id="CHEBI:33738"/>
        <dbReference type="ChEBI" id="CHEBI:57844"/>
        <dbReference type="ChEBI" id="CHEBI:59789"/>
        <dbReference type="ChEBI" id="CHEBI:78809"/>
        <dbReference type="ChEBI" id="CHEBI:83100"/>
        <dbReference type="EC" id="2.8.1.8"/>
    </reaction>
</comment>
<dbReference type="PANTHER" id="PTHR10949:SF0">
    <property type="entry name" value="LIPOYL SYNTHASE, MITOCHONDRIAL"/>
    <property type="match status" value="1"/>
</dbReference>
<proteinExistence type="inferred from homology"/>
<dbReference type="Pfam" id="PF16881">
    <property type="entry name" value="LIAS_N"/>
    <property type="match status" value="1"/>
</dbReference>
<dbReference type="UniPathway" id="UPA00538">
    <property type="reaction ID" value="UER00593"/>
</dbReference>
<dbReference type="PANTHER" id="PTHR10949">
    <property type="entry name" value="LIPOYL SYNTHASE"/>
    <property type="match status" value="1"/>
</dbReference>
<evidence type="ECO:0000256" key="5">
    <source>
        <dbReference type="ARBA" id="ARBA00022723"/>
    </source>
</evidence>
<dbReference type="SFLD" id="SFLDS00029">
    <property type="entry name" value="Radical_SAM"/>
    <property type="match status" value="1"/>
</dbReference>
<evidence type="ECO:0000256" key="2">
    <source>
        <dbReference type="ARBA" id="ARBA00022490"/>
    </source>
</evidence>
<dbReference type="InterPro" id="IPR007197">
    <property type="entry name" value="rSAM"/>
</dbReference>
<comment type="pathway">
    <text evidence="9">Protein modification; protein lipoylation via endogenous pathway; protein N(6)-(lipoyl)lysine from octanoyl-[acyl-carrier-protein]: step 2/2.</text>
</comment>
<dbReference type="NCBIfam" id="TIGR00510">
    <property type="entry name" value="lipA"/>
    <property type="match status" value="1"/>
</dbReference>
<evidence type="ECO:0000256" key="9">
    <source>
        <dbReference type="HAMAP-Rule" id="MF_00206"/>
    </source>
</evidence>
<dbReference type="OrthoDB" id="9787898at2"/>
<dbReference type="Pfam" id="PF04055">
    <property type="entry name" value="Radical_SAM"/>
    <property type="match status" value="1"/>
</dbReference>
<dbReference type="NCBIfam" id="NF009544">
    <property type="entry name" value="PRK12928.1"/>
    <property type="match status" value="1"/>
</dbReference>
<feature type="binding site" evidence="9">
    <location>
        <position position="53"/>
    </location>
    <ligand>
        <name>[4Fe-4S] cluster</name>
        <dbReference type="ChEBI" id="CHEBI:49883"/>
        <label>1</label>
    </ligand>
</feature>
<keyword evidence="4 9" id="KW-0949">S-adenosyl-L-methionine</keyword>
<feature type="binding site" evidence="9">
    <location>
        <position position="72"/>
    </location>
    <ligand>
        <name>[4Fe-4S] cluster</name>
        <dbReference type="ChEBI" id="CHEBI:49883"/>
        <label>2</label>
        <note>4Fe-4S-S-AdoMet</note>
    </ligand>
</feature>
<dbReference type="SFLD" id="SFLDG01058">
    <property type="entry name" value="lipoyl_synthase_like"/>
    <property type="match status" value="1"/>
</dbReference>
<feature type="binding site" evidence="9">
    <location>
        <position position="47"/>
    </location>
    <ligand>
        <name>[4Fe-4S] cluster</name>
        <dbReference type="ChEBI" id="CHEBI:49883"/>
        <label>1</label>
    </ligand>
</feature>
<dbReference type="AlphaFoldDB" id="A0A4R6LAD7"/>
<evidence type="ECO:0000259" key="10">
    <source>
        <dbReference type="PROSITE" id="PS51918"/>
    </source>
</evidence>
<dbReference type="Gene3D" id="3.20.20.70">
    <property type="entry name" value="Aldolase class I"/>
    <property type="match status" value="1"/>
</dbReference>
<comment type="cofactor">
    <cofactor evidence="9">
        <name>[4Fe-4S] cluster</name>
        <dbReference type="ChEBI" id="CHEBI:49883"/>
    </cofactor>
    <text evidence="9">Binds 2 [4Fe-4S] clusters per subunit. One cluster is coordinated with 3 cysteines and an exchangeable S-adenosyl-L-methionine.</text>
</comment>
<keyword evidence="5 9" id="KW-0479">Metal-binding</keyword>
<dbReference type="InterPro" id="IPR031691">
    <property type="entry name" value="LIAS_N"/>
</dbReference>
<dbReference type="GO" id="GO:0016992">
    <property type="term" value="F:lipoate synthase activity"/>
    <property type="evidence" value="ECO:0007669"/>
    <property type="project" value="UniProtKB-UniRule"/>
</dbReference>
<gene>
    <name evidence="9" type="primary">lipA</name>
    <name evidence="11" type="ORF">DFR79_1437</name>
</gene>
<dbReference type="EMBL" id="SNWX01000043">
    <property type="protein sequence ID" value="TDO72691.1"/>
    <property type="molecule type" value="Genomic_DNA"/>
</dbReference>
<organism evidence="11 12">
    <name type="scientific">Halanaerobium saccharolyticum</name>
    <dbReference type="NCBI Taxonomy" id="43595"/>
    <lineage>
        <taxon>Bacteria</taxon>
        <taxon>Bacillati</taxon>
        <taxon>Bacillota</taxon>
        <taxon>Clostridia</taxon>
        <taxon>Halanaerobiales</taxon>
        <taxon>Halanaerobiaceae</taxon>
        <taxon>Halanaerobium</taxon>
    </lineage>
</organism>
<dbReference type="EC" id="2.8.1.8" evidence="9"/>
<dbReference type="InterPro" id="IPR058240">
    <property type="entry name" value="rSAM_sf"/>
</dbReference>